<evidence type="ECO:0000313" key="4">
    <source>
        <dbReference type="Proteomes" id="UP001164746"/>
    </source>
</evidence>
<comment type="similarity">
    <text evidence="1">Belongs to the SAPS family.</text>
</comment>
<dbReference type="InterPro" id="IPR011989">
    <property type="entry name" value="ARM-like"/>
</dbReference>
<keyword evidence="2" id="KW-0131">Cell cycle</keyword>
<sequence>MFWKFNLMTTSHIDTLLDKEGVTLHELMDEDDILQECKAQNRKLISLYPNTACELLTSDVQMINDALADEDEVHIKKLYAFLDTEKTLNPLLASFFSKVMGLLIARKSEMTLKFLQEREDFVGVMLRHIGTSAIMDLLLRLLTCIESPEVKKAMIDWLNKEKIVQRLVTCITPSYDEDIHSNAAQSLTDIIRLGREQIVQLQDHAELLNTLLENMLTGEKNESVIVNGLSVIQTLLEFKKQSPDDSAEQMTTMDPEQMFTGIHNVLTAICPRLKDFHAILLEPPKQRFSFMPTTVGTLDPPLGNTRLQTSRLIASLLLTNTHSINAELTRLGTISVLLDLYFKYIWNNFLHSHVTQCIYTILCNSPIDVEGSKEHPLLNQLFTEGKIMERILDEWNTNEEEQGKERGRRKGFMGHLTRMANDIVNAQEKGENTETVKALVSELPDAIKERWEAFLTGLLTDTNKKNTVELVQGHNLASSSEDDDADFSNIPFPQDTAMQQVITNFINF</sequence>
<reference evidence="3" key="1">
    <citation type="submission" date="2022-11" db="EMBL/GenBank/DDBJ databases">
        <title>Centuries of genome instability and evolution in soft-shell clam transmissible cancer (bioRxiv).</title>
        <authorList>
            <person name="Hart S.F.M."/>
            <person name="Yonemitsu M.A."/>
            <person name="Giersch R.M."/>
            <person name="Beal B.F."/>
            <person name="Arriagada G."/>
            <person name="Davis B.W."/>
            <person name="Ostrander E.A."/>
            <person name="Goff S.P."/>
            <person name="Metzger M.J."/>
        </authorList>
    </citation>
    <scope>NUCLEOTIDE SEQUENCE</scope>
    <source>
        <strain evidence="3">MELC-2E11</strain>
        <tissue evidence="3">Siphon/mantle</tissue>
    </source>
</reference>
<dbReference type="InterPro" id="IPR007587">
    <property type="entry name" value="SAPS"/>
</dbReference>
<dbReference type="PANTHER" id="PTHR12634:SF8">
    <property type="entry name" value="FIERY MOUNTAIN, ISOFORM D"/>
    <property type="match status" value="1"/>
</dbReference>
<dbReference type="SUPFAM" id="SSF48371">
    <property type="entry name" value="ARM repeat"/>
    <property type="match status" value="1"/>
</dbReference>
<accession>A0ABY7EES5</accession>
<evidence type="ECO:0000313" key="3">
    <source>
        <dbReference type="EMBL" id="WAR08518.1"/>
    </source>
</evidence>
<dbReference type="Pfam" id="PF04499">
    <property type="entry name" value="SAPS"/>
    <property type="match status" value="1"/>
</dbReference>
<gene>
    <name evidence="3" type="ORF">MAR_018476</name>
</gene>
<name>A0ABY7EES5_MYAAR</name>
<dbReference type="InterPro" id="IPR016024">
    <property type="entry name" value="ARM-type_fold"/>
</dbReference>
<proteinExistence type="inferred from homology"/>
<evidence type="ECO:0000256" key="1">
    <source>
        <dbReference type="ARBA" id="ARBA00006180"/>
    </source>
</evidence>
<protein>
    <submittedName>
        <fullName evidence="3">PP6R3-like protein</fullName>
    </submittedName>
</protein>
<dbReference type="Proteomes" id="UP001164746">
    <property type="component" value="Chromosome 6"/>
</dbReference>
<dbReference type="Gene3D" id="1.25.10.10">
    <property type="entry name" value="Leucine-rich Repeat Variant"/>
    <property type="match status" value="1"/>
</dbReference>
<dbReference type="EMBL" id="CP111017">
    <property type="protein sequence ID" value="WAR08518.1"/>
    <property type="molecule type" value="Genomic_DNA"/>
</dbReference>
<dbReference type="PANTHER" id="PTHR12634">
    <property type="entry name" value="SIT4 YEAST -ASSOCIATING PROTEIN-RELATED"/>
    <property type="match status" value="1"/>
</dbReference>
<keyword evidence="4" id="KW-1185">Reference proteome</keyword>
<organism evidence="3 4">
    <name type="scientific">Mya arenaria</name>
    <name type="common">Soft-shell clam</name>
    <dbReference type="NCBI Taxonomy" id="6604"/>
    <lineage>
        <taxon>Eukaryota</taxon>
        <taxon>Metazoa</taxon>
        <taxon>Spiralia</taxon>
        <taxon>Lophotrochozoa</taxon>
        <taxon>Mollusca</taxon>
        <taxon>Bivalvia</taxon>
        <taxon>Autobranchia</taxon>
        <taxon>Heteroconchia</taxon>
        <taxon>Euheterodonta</taxon>
        <taxon>Imparidentia</taxon>
        <taxon>Neoheterodontei</taxon>
        <taxon>Myida</taxon>
        <taxon>Myoidea</taxon>
        <taxon>Myidae</taxon>
        <taxon>Mya</taxon>
    </lineage>
</organism>
<evidence type="ECO:0000256" key="2">
    <source>
        <dbReference type="ARBA" id="ARBA00023306"/>
    </source>
</evidence>